<protein>
    <recommendedName>
        <fullName evidence="1">N-acetyltransferase domain-containing protein</fullName>
    </recommendedName>
</protein>
<evidence type="ECO:0000313" key="3">
    <source>
        <dbReference type="Proteomes" id="UP000183561"/>
    </source>
</evidence>
<dbReference type="InterPro" id="IPR031165">
    <property type="entry name" value="GNAT_YJDJ"/>
</dbReference>
<dbReference type="Gene3D" id="3.40.630.30">
    <property type="match status" value="1"/>
</dbReference>
<dbReference type="Pfam" id="PF14542">
    <property type="entry name" value="Acetyltransf_CG"/>
    <property type="match status" value="1"/>
</dbReference>
<dbReference type="SUPFAM" id="SSF55729">
    <property type="entry name" value="Acyl-CoA N-acyltransferases (Nat)"/>
    <property type="match status" value="1"/>
</dbReference>
<dbReference type="InterPro" id="IPR016181">
    <property type="entry name" value="Acyl_CoA_acyltransferase"/>
</dbReference>
<dbReference type="Proteomes" id="UP000183561">
    <property type="component" value="Unassembled WGS sequence"/>
</dbReference>
<accession>A0A1H4ZPN9</accession>
<feature type="domain" description="N-acetyltransferase" evidence="1">
    <location>
        <begin position="29"/>
        <end position="115"/>
    </location>
</feature>
<evidence type="ECO:0000259" key="1">
    <source>
        <dbReference type="PROSITE" id="PS51729"/>
    </source>
</evidence>
<dbReference type="AlphaFoldDB" id="A0A1H4ZPN9"/>
<sequence length="130" mass="14628">MAAGNTRFVARHSGFMTDDTKDAPAPDVRDAPEHHRFEIRVDDELAGFTEYLDHENQRIFFHTEIGEQFAGRGLASTLIRSALTETVGGGKRIVPICPFVARYLEKHDDFANDVDPVTPDAIEAVRHREH</sequence>
<proteinExistence type="predicted"/>
<dbReference type="InterPro" id="IPR045057">
    <property type="entry name" value="Gcn5-rel_NAT"/>
</dbReference>
<gene>
    <name evidence="2" type="ORF">SAMN04490239_7775</name>
</gene>
<keyword evidence="3" id="KW-1185">Reference proteome</keyword>
<dbReference type="PANTHER" id="PTHR31435">
    <property type="entry name" value="PROTEIN NATD1"/>
    <property type="match status" value="1"/>
</dbReference>
<dbReference type="PROSITE" id="PS51729">
    <property type="entry name" value="GNAT_YJDJ"/>
    <property type="match status" value="1"/>
</dbReference>
<name>A0A1H4ZPN9_9NOCA</name>
<reference evidence="3" key="1">
    <citation type="submission" date="2016-10" db="EMBL/GenBank/DDBJ databases">
        <authorList>
            <person name="Varghese N."/>
            <person name="Submissions S."/>
        </authorList>
    </citation>
    <scope>NUCLEOTIDE SEQUENCE [LARGE SCALE GENOMIC DNA]</scope>
    <source>
        <strain evidence="3">DSM 44498</strain>
    </source>
</reference>
<dbReference type="EMBL" id="FNSV01000005">
    <property type="protein sequence ID" value="SED31628.1"/>
    <property type="molecule type" value="Genomic_DNA"/>
</dbReference>
<evidence type="ECO:0000313" key="2">
    <source>
        <dbReference type="EMBL" id="SED31628.1"/>
    </source>
</evidence>
<organism evidence="2 3">
    <name type="scientific">Rhodococcus koreensis</name>
    <dbReference type="NCBI Taxonomy" id="99653"/>
    <lineage>
        <taxon>Bacteria</taxon>
        <taxon>Bacillati</taxon>
        <taxon>Actinomycetota</taxon>
        <taxon>Actinomycetes</taxon>
        <taxon>Mycobacteriales</taxon>
        <taxon>Nocardiaceae</taxon>
        <taxon>Rhodococcus</taxon>
    </lineage>
</organism>
<dbReference type="PANTHER" id="PTHR31435:SF10">
    <property type="entry name" value="BSR4717 PROTEIN"/>
    <property type="match status" value="1"/>
</dbReference>